<gene>
    <name evidence="3" type="ORF">ACFFGX_22365</name>
</gene>
<dbReference type="Proteomes" id="UP001589891">
    <property type="component" value="Unassembled WGS sequence"/>
</dbReference>
<evidence type="ECO:0000256" key="1">
    <source>
        <dbReference type="SAM" id="Phobius"/>
    </source>
</evidence>
<dbReference type="InterPro" id="IPR007138">
    <property type="entry name" value="ABM_dom"/>
</dbReference>
<feature type="domain" description="ABM" evidence="2">
    <location>
        <begin position="5"/>
        <end position="80"/>
    </location>
</feature>
<feature type="transmembrane region" description="Helical" evidence="1">
    <location>
        <begin position="116"/>
        <end position="134"/>
    </location>
</feature>
<keyword evidence="1" id="KW-0812">Transmembrane</keyword>
<keyword evidence="3" id="KW-0560">Oxidoreductase</keyword>
<dbReference type="GO" id="GO:0004497">
    <property type="term" value="F:monooxygenase activity"/>
    <property type="evidence" value="ECO:0007669"/>
    <property type="project" value="UniProtKB-KW"/>
</dbReference>
<dbReference type="InterPro" id="IPR011008">
    <property type="entry name" value="Dimeric_a/b-barrel"/>
</dbReference>
<comment type="caution">
    <text evidence="3">The sequence shown here is derived from an EMBL/GenBank/DDBJ whole genome shotgun (WGS) entry which is preliminary data.</text>
</comment>
<keyword evidence="3" id="KW-0503">Monooxygenase</keyword>
<accession>A0ABV6SV30</accession>
<dbReference type="SUPFAM" id="SSF54909">
    <property type="entry name" value="Dimeric alpha+beta barrel"/>
    <property type="match status" value="1"/>
</dbReference>
<keyword evidence="1" id="KW-1133">Transmembrane helix</keyword>
<dbReference type="Gene3D" id="3.30.70.100">
    <property type="match status" value="1"/>
</dbReference>
<dbReference type="PANTHER" id="PTHR40057">
    <property type="entry name" value="SLR1162 PROTEIN"/>
    <property type="match status" value="1"/>
</dbReference>
<evidence type="ECO:0000259" key="2">
    <source>
        <dbReference type="Pfam" id="PF03992"/>
    </source>
</evidence>
<dbReference type="RefSeq" id="WP_376949558.1">
    <property type="nucleotide sequence ID" value="NZ_CP171449.1"/>
</dbReference>
<sequence>MSNAPVTLMVARRVARGRYRAFSVWLEDGRRLAAGFDGFLGSGVLAPPPGDDEYQIVFRFRDQSTLAAWEHSASRHAWLARGQGLFEAPHEHRATGLGSWFQDAVGNGPPRWKQAMAIWLAFFPVSLVFQWLFGDTLGTLPLFPRILLSTLMMTPLMVFLFIPLVTRLLAPWLNGRPAMQGRLERLPHPSRA</sequence>
<dbReference type="EMBL" id="JBHLSS010000155">
    <property type="protein sequence ID" value="MFC0712165.1"/>
    <property type="molecule type" value="Genomic_DNA"/>
</dbReference>
<evidence type="ECO:0000313" key="3">
    <source>
        <dbReference type="EMBL" id="MFC0712165.1"/>
    </source>
</evidence>
<organism evidence="3 4">
    <name type="scientific">Azorhizophilus paspali</name>
    <name type="common">Azotobacter paspali</name>
    <dbReference type="NCBI Taxonomy" id="69963"/>
    <lineage>
        <taxon>Bacteria</taxon>
        <taxon>Pseudomonadati</taxon>
        <taxon>Pseudomonadota</taxon>
        <taxon>Gammaproteobacteria</taxon>
        <taxon>Pseudomonadales</taxon>
        <taxon>Pseudomonadaceae</taxon>
        <taxon>Azorhizophilus</taxon>
    </lineage>
</organism>
<keyword evidence="4" id="KW-1185">Reference proteome</keyword>
<reference evidence="3 4" key="1">
    <citation type="submission" date="2024-09" db="EMBL/GenBank/DDBJ databases">
        <authorList>
            <person name="Sun Q."/>
            <person name="Mori K."/>
        </authorList>
    </citation>
    <scope>NUCLEOTIDE SEQUENCE [LARGE SCALE GENOMIC DNA]</scope>
    <source>
        <strain evidence="3 4">NCAIM B.01794</strain>
    </source>
</reference>
<feature type="transmembrane region" description="Helical" evidence="1">
    <location>
        <begin position="146"/>
        <end position="170"/>
    </location>
</feature>
<name>A0ABV6SV30_AZOPA</name>
<dbReference type="Pfam" id="PF03992">
    <property type="entry name" value="ABM"/>
    <property type="match status" value="1"/>
</dbReference>
<dbReference type="InterPro" id="IPR038762">
    <property type="entry name" value="ABM_predict"/>
</dbReference>
<proteinExistence type="predicted"/>
<dbReference type="PANTHER" id="PTHR40057:SF1">
    <property type="entry name" value="SLR1162 PROTEIN"/>
    <property type="match status" value="1"/>
</dbReference>
<keyword evidence="1" id="KW-0472">Membrane</keyword>
<protein>
    <submittedName>
        <fullName evidence="3">Antibiotic biosynthesis monooxygenase</fullName>
    </submittedName>
</protein>
<evidence type="ECO:0000313" key="4">
    <source>
        <dbReference type="Proteomes" id="UP001589891"/>
    </source>
</evidence>